<dbReference type="AlphaFoldDB" id="A0A7J6X4H7"/>
<evidence type="ECO:0000313" key="2">
    <source>
        <dbReference type="EMBL" id="KAF5203272.1"/>
    </source>
</evidence>
<gene>
    <name evidence="2" type="ORF">FRX31_007142</name>
</gene>
<name>A0A7J6X4H7_THATH</name>
<reference evidence="2 3" key="1">
    <citation type="submission" date="2020-06" db="EMBL/GenBank/DDBJ databases">
        <title>Transcriptomic and genomic resources for Thalictrum thalictroides and T. hernandezii: Facilitating candidate gene discovery in an emerging model plant lineage.</title>
        <authorList>
            <person name="Arias T."/>
            <person name="Riano-Pachon D.M."/>
            <person name="Di Stilio V.S."/>
        </authorList>
    </citation>
    <scope>NUCLEOTIDE SEQUENCE [LARGE SCALE GENOMIC DNA]</scope>
    <source>
        <strain evidence="3">cv. WT478/WT964</strain>
        <tissue evidence="2">Leaves</tissue>
    </source>
</reference>
<evidence type="ECO:0000256" key="1">
    <source>
        <dbReference type="SAM" id="MobiDB-lite"/>
    </source>
</evidence>
<dbReference type="EMBL" id="JABWDY010007025">
    <property type="protein sequence ID" value="KAF5203272.1"/>
    <property type="molecule type" value="Genomic_DNA"/>
</dbReference>
<accession>A0A7J6X4H7</accession>
<evidence type="ECO:0000313" key="3">
    <source>
        <dbReference type="Proteomes" id="UP000554482"/>
    </source>
</evidence>
<organism evidence="2 3">
    <name type="scientific">Thalictrum thalictroides</name>
    <name type="common">Rue-anemone</name>
    <name type="synonym">Anemone thalictroides</name>
    <dbReference type="NCBI Taxonomy" id="46969"/>
    <lineage>
        <taxon>Eukaryota</taxon>
        <taxon>Viridiplantae</taxon>
        <taxon>Streptophyta</taxon>
        <taxon>Embryophyta</taxon>
        <taxon>Tracheophyta</taxon>
        <taxon>Spermatophyta</taxon>
        <taxon>Magnoliopsida</taxon>
        <taxon>Ranunculales</taxon>
        <taxon>Ranunculaceae</taxon>
        <taxon>Thalictroideae</taxon>
        <taxon>Thalictrum</taxon>
    </lineage>
</organism>
<sequence length="61" mass="6830">MRQQGMYQCNIKLAWTWQRPMAEGNSKEAAGKRGSSGQEAAGKMGWCSKLGDNHKGFRIKK</sequence>
<comment type="caution">
    <text evidence="2">The sequence shown here is derived from an EMBL/GenBank/DDBJ whole genome shotgun (WGS) entry which is preliminary data.</text>
</comment>
<feature type="region of interest" description="Disordered" evidence="1">
    <location>
        <begin position="20"/>
        <end position="46"/>
    </location>
</feature>
<keyword evidence="3" id="KW-1185">Reference proteome</keyword>
<protein>
    <submittedName>
        <fullName evidence="2">Uncharacterized protein</fullName>
    </submittedName>
</protein>
<dbReference type="Proteomes" id="UP000554482">
    <property type="component" value="Unassembled WGS sequence"/>
</dbReference>
<proteinExistence type="predicted"/>